<feature type="chain" id="PRO_5013001438" description="VIT domain-containing protein" evidence="1">
    <location>
        <begin position="30"/>
        <end position="202"/>
    </location>
</feature>
<dbReference type="PROSITE" id="PS51468">
    <property type="entry name" value="VIT"/>
    <property type="match status" value="1"/>
</dbReference>
<accession>A0A1T2KVL4</accession>
<evidence type="ECO:0000256" key="1">
    <source>
        <dbReference type="SAM" id="SignalP"/>
    </source>
</evidence>
<dbReference type="PANTHER" id="PTHR45737:SF6">
    <property type="entry name" value="VON WILLEBRAND FACTOR A DOMAIN-CONTAINING PROTEIN 5A"/>
    <property type="match status" value="1"/>
</dbReference>
<dbReference type="Pfam" id="PF08487">
    <property type="entry name" value="VIT"/>
    <property type="match status" value="1"/>
</dbReference>
<evidence type="ECO:0000259" key="2">
    <source>
        <dbReference type="PROSITE" id="PS51468"/>
    </source>
</evidence>
<dbReference type="InterPro" id="IPR013694">
    <property type="entry name" value="VIT"/>
</dbReference>
<dbReference type="OrthoDB" id="9784383at2"/>
<gene>
    <name evidence="3" type="ORF">BOW51_04975</name>
</gene>
<sequence>MSLYSLLSSLGGALLLALLVLLMSSAVQAQTDSAAGLKHLPSMAVDEVKRGSLLLKLASGGISVDAPMLNTDMDINGMIAQVSVQQRFRNPGQDWVEGIYVFPLPEKAAVDRMRLRIGKRVIEGEIQGKAQARKTYEQAKRAGKKTSLLSQQRPNIFTTSVANIGPGEDVLVEIEYQQDLRYEQGRFGIRFPLVVAPRYILG</sequence>
<dbReference type="EMBL" id="MPRJ01000023">
    <property type="protein sequence ID" value="OOZ36889.1"/>
    <property type="molecule type" value="Genomic_DNA"/>
</dbReference>
<name>A0A1T2KVL4_9GAMM</name>
<proteinExistence type="predicted"/>
<evidence type="ECO:0000313" key="3">
    <source>
        <dbReference type="EMBL" id="OOZ36889.1"/>
    </source>
</evidence>
<dbReference type="PANTHER" id="PTHR45737">
    <property type="entry name" value="VON WILLEBRAND FACTOR A DOMAIN-CONTAINING PROTEIN 5A"/>
    <property type="match status" value="1"/>
</dbReference>
<feature type="domain" description="VIT" evidence="2">
    <location>
        <begin position="50"/>
        <end position="178"/>
    </location>
</feature>
<feature type="signal peptide" evidence="1">
    <location>
        <begin position="1"/>
        <end position="29"/>
    </location>
</feature>
<evidence type="ECO:0000313" key="4">
    <source>
        <dbReference type="Proteomes" id="UP000190896"/>
    </source>
</evidence>
<protein>
    <recommendedName>
        <fullName evidence="2">VIT domain-containing protein</fullName>
    </recommendedName>
</protein>
<dbReference type="SMART" id="SM00609">
    <property type="entry name" value="VIT"/>
    <property type="match status" value="1"/>
</dbReference>
<dbReference type="AlphaFoldDB" id="A0A1T2KVL4"/>
<organism evidence="3 4">
    <name type="scientific">Solemya velesiana gill symbiont</name>
    <dbReference type="NCBI Taxonomy" id="1918948"/>
    <lineage>
        <taxon>Bacteria</taxon>
        <taxon>Pseudomonadati</taxon>
        <taxon>Pseudomonadota</taxon>
        <taxon>Gammaproteobacteria</taxon>
        <taxon>sulfur-oxidizing symbionts</taxon>
    </lineage>
</organism>
<keyword evidence="1" id="KW-0732">Signal</keyword>
<keyword evidence="4" id="KW-1185">Reference proteome</keyword>
<dbReference type="Proteomes" id="UP000190896">
    <property type="component" value="Unassembled WGS sequence"/>
</dbReference>
<comment type="caution">
    <text evidence="3">The sequence shown here is derived from an EMBL/GenBank/DDBJ whole genome shotgun (WGS) entry which is preliminary data.</text>
</comment>
<reference evidence="3 4" key="1">
    <citation type="submission" date="2016-11" db="EMBL/GenBank/DDBJ databases">
        <title>Mixed transmission modes and dynamic genome evolution in an obligate animal-bacterial symbiosis.</title>
        <authorList>
            <person name="Russell S.L."/>
            <person name="Corbett-Detig R.B."/>
            <person name="Cavanaugh C.M."/>
        </authorList>
    </citation>
    <scope>NUCLEOTIDE SEQUENCE [LARGE SCALE GENOMIC DNA]</scope>
    <source>
        <strain evidence="3">Se-Cadez</strain>
    </source>
</reference>